<protein>
    <submittedName>
        <fullName evidence="2">Uncharacterized protein</fullName>
    </submittedName>
</protein>
<keyword evidence="1" id="KW-0812">Transmembrane</keyword>
<dbReference type="OrthoDB" id="821805at2"/>
<keyword evidence="1" id="KW-1133">Transmembrane helix</keyword>
<evidence type="ECO:0000256" key="1">
    <source>
        <dbReference type="SAM" id="Phobius"/>
    </source>
</evidence>
<proteinExistence type="predicted"/>
<dbReference type="Pfam" id="PF19578">
    <property type="entry name" value="DUF6090"/>
    <property type="match status" value="1"/>
</dbReference>
<name>A0A506PH13_9FLAO</name>
<dbReference type="EMBL" id="VHIQ01000005">
    <property type="protein sequence ID" value="TPV32808.1"/>
    <property type="molecule type" value="Genomic_DNA"/>
</dbReference>
<evidence type="ECO:0000313" key="3">
    <source>
        <dbReference type="Proteomes" id="UP000317332"/>
    </source>
</evidence>
<evidence type="ECO:0000313" key="2">
    <source>
        <dbReference type="EMBL" id="TPV32808.1"/>
    </source>
</evidence>
<dbReference type="AlphaFoldDB" id="A0A506PH13"/>
<keyword evidence="1" id="KW-0472">Membrane</keyword>
<keyword evidence="3" id="KW-1185">Reference proteome</keyword>
<reference evidence="2 3" key="1">
    <citation type="submission" date="2019-06" db="EMBL/GenBank/DDBJ databases">
        <title>Flavobacteriaceae Paucihalobacterium erythroidium CWB-1, complete genome.</title>
        <authorList>
            <person name="Wu S."/>
        </authorList>
    </citation>
    <scope>NUCLEOTIDE SEQUENCE [LARGE SCALE GENOMIC DNA]</scope>
    <source>
        <strain evidence="2 3">CWB-1</strain>
    </source>
</reference>
<dbReference type="RefSeq" id="WP_140990555.1">
    <property type="nucleotide sequence ID" value="NZ_VHIQ01000005.1"/>
</dbReference>
<accession>A0A506PH13</accession>
<comment type="caution">
    <text evidence="2">The sequence shown here is derived from an EMBL/GenBank/DDBJ whole genome shotgun (WGS) entry which is preliminary data.</text>
</comment>
<feature type="transmembrane region" description="Helical" evidence="1">
    <location>
        <begin position="12"/>
        <end position="29"/>
    </location>
</feature>
<dbReference type="Proteomes" id="UP000317332">
    <property type="component" value="Unassembled WGS sequence"/>
</dbReference>
<sequence length="248" mass="29283">MENNNSRYFKYAIGEILLVVIGILIALSINNWNDARKQKIVDQKYFQNLKNNLIGDTERLNLMITYSEEKVKAAKRMMSKIKHDSIGSLYEFSDDMRTLLFVDEFRPDQSTYNEMKSSGNFSKLQNDSLKLKMLKLQKTYIDVASLQEHMRYDFNIFIENFEKFVDWSKYFDLNRSNPTQLIFIHDSTYIERHADILRGEITNLFQNKVFANNIFLSEINHAYGMDVLKKNQVQINDIINVLEIEITN</sequence>
<gene>
    <name evidence="2" type="ORF">FJ651_10860</name>
</gene>
<dbReference type="InterPro" id="IPR045749">
    <property type="entry name" value="DUF6090"/>
</dbReference>
<organism evidence="2 3">
    <name type="scientific">Paucihalobacter ruber</name>
    <dbReference type="NCBI Taxonomy" id="2567861"/>
    <lineage>
        <taxon>Bacteria</taxon>
        <taxon>Pseudomonadati</taxon>
        <taxon>Bacteroidota</taxon>
        <taxon>Flavobacteriia</taxon>
        <taxon>Flavobacteriales</taxon>
        <taxon>Flavobacteriaceae</taxon>
        <taxon>Paucihalobacter</taxon>
    </lineage>
</organism>